<gene>
    <name evidence="1" type="ORF">E2C01_009569</name>
</gene>
<evidence type="ECO:0000313" key="1">
    <source>
        <dbReference type="EMBL" id="MPC16735.1"/>
    </source>
</evidence>
<reference evidence="1 2" key="1">
    <citation type="submission" date="2019-05" db="EMBL/GenBank/DDBJ databases">
        <title>Another draft genome of Portunus trituberculatus and its Hox gene families provides insights of decapod evolution.</title>
        <authorList>
            <person name="Jeong J.-H."/>
            <person name="Song I."/>
            <person name="Kim S."/>
            <person name="Choi T."/>
            <person name="Kim D."/>
            <person name="Ryu S."/>
            <person name="Kim W."/>
        </authorList>
    </citation>
    <scope>NUCLEOTIDE SEQUENCE [LARGE SCALE GENOMIC DNA]</scope>
    <source>
        <tissue evidence="1">Muscle</tissue>
    </source>
</reference>
<proteinExistence type="predicted"/>
<evidence type="ECO:0000313" key="2">
    <source>
        <dbReference type="Proteomes" id="UP000324222"/>
    </source>
</evidence>
<organism evidence="1 2">
    <name type="scientific">Portunus trituberculatus</name>
    <name type="common">Swimming crab</name>
    <name type="synonym">Neptunus trituberculatus</name>
    <dbReference type="NCBI Taxonomy" id="210409"/>
    <lineage>
        <taxon>Eukaryota</taxon>
        <taxon>Metazoa</taxon>
        <taxon>Ecdysozoa</taxon>
        <taxon>Arthropoda</taxon>
        <taxon>Crustacea</taxon>
        <taxon>Multicrustacea</taxon>
        <taxon>Malacostraca</taxon>
        <taxon>Eumalacostraca</taxon>
        <taxon>Eucarida</taxon>
        <taxon>Decapoda</taxon>
        <taxon>Pleocyemata</taxon>
        <taxon>Brachyura</taxon>
        <taxon>Eubrachyura</taxon>
        <taxon>Portunoidea</taxon>
        <taxon>Portunidae</taxon>
        <taxon>Portuninae</taxon>
        <taxon>Portunus</taxon>
    </lineage>
</organism>
<protein>
    <submittedName>
        <fullName evidence="1">Uncharacterized protein</fullName>
    </submittedName>
</protein>
<dbReference type="Proteomes" id="UP000324222">
    <property type="component" value="Unassembled WGS sequence"/>
</dbReference>
<comment type="caution">
    <text evidence="1">The sequence shown here is derived from an EMBL/GenBank/DDBJ whole genome shotgun (WGS) entry which is preliminary data.</text>
</comment>
<name>A0A5B7D655_PORTR</name>
<dbReference type="EMBL" id="VSRR010000532">
    <property type="protein sequence ID" value="MPC16735.1"/>
    <property type="molecule type" value="Genomic_DNA"/>
</dbReference>
<keyword evidence="2" id="KW-1185">Reference proteome</keyword>
<sequence length="70" mass="7391">MRFHDNDTSFHDNDANFHWSSVGVGSRGFRLFSKRLAGRDAVPSPSCGFGSGIGEVDINASPGSSSCSTP</sequence>
<accession>A0A5B7D655</accession>
<dbReference type="AlphaFoldDB" id="A0A5B7D655"/>